<dbReference type="EMBL" id="QYUP01000183">
    <property type="protein sequence ID" value="RJG08534.1"/>
    <property type="molecule type" value="Genomic_DNA"/>
</dbReference>
<reference evidence="2 3" key="1">
    <citation type="submission" date="2018-09" db="EMBL/GenBank/DDBJ databases">
        <authorList>
            <person name="Zhu H."/>
        </authorList>
    </citation>
    <scope>NUCLEOTIDE SEQUENCE [LARGE SCALE GENOMIC DNA]</scope>
    <source>
        <strain evidence="2 3">K1S02-61</strain>
    </source>
</reference>
<dbReference type="Proteomes" id="UP000284006">
    <property type="component" value="Unassembled WGS sequence"/>
</dbReference>
<organism evidence="2 3">
    <name type="scientific">Massilia cavernae</name>
    <dbReference type="NCBI Taxonomy" id="2320864"/>
    <lineage>
        <taxon>Bacteria</taxon>
        <taxon>Pseudomonadati</taxon>
        <taxon>Pseudomonadota</taxon>
        <taxon>Betaproteobacteria</taxon>
        <taxon>Burkholderiales</taxon>
        <taxon>Oxalobacteraceae</taxon>
        <taxon>Telluria group</taxon>
        <taxon>Massilia</taxon>
    </lineage>
</organism>
<accession>A0A418X7R8</accession>
<comment type="caution">
    <text evidence="2">The sequence shown here is derived from an EMBL/GenBank/DDBJ whole genome shotgun (WGS) entry which is preliminary data.</text>
</comment>
<dbReference type="InterPro" id="IPR024983">
    <property type="entry name" value="CHAT_dom"/>
</dbReference>
<name>A0A418X7R8_9BURK</name>
<sequence length="631" mass="68169">MRSTPWRAIGAVGCLLLLAGCEKRTGEYIPVPGSRVPGSMTPAPTAPVTSDAARVFYNAQLKPQLARDPANPEQPALAHSQAATLRFGIGPKVAGSVLAEVEPNPVIVKSKEDVPLTVVLHCGFCEPHAESLKTMTFRATTKRTEDVIFRFTPQKKEGQSSYGDKLQITIINDKTGRAYDRLTIPVTIGLAEATSANAAMPAIDLGRPAGSDLRVWESDVILYARAEATNKVTVEVQPVSDKLKTLLNGLALDQDGKRRVFNSGVKDADLVQAMSNSAYGAMAAVSMQGALLKKFSATGADAIVSEEHQLTLKLDPSELAGVADVLGAVGQRLHRHLFGGNAHKDLRTLIGRIEAAAAETGKPGDRPLRLTIVTDDLSLPWQYLHPQGADVDVNKFWGMRFSISVQRASNGAPGKGLDQDVFGKRRVIFAQYGTSTDKTIPHAEQQLAQMKSLFDEQPPIELRKVRSGAELLEELNAGRKEIAAIVTFLHASAGDADDPPYLEFNKGDIVTSDSLENLLNKVSPNEQLDFLSRGPLVILNACETGPARKLPHVKLEDALFQLGAQGVVVTEVSVWINLGHEVATQLLARLDKGEPASDALTAVRRELYKEKANPLDLLYVYYGDPAATLHR</sequence>
<evidence type="ECO:0000313" key="3">
    <source>
        <dbReference type="Proteomes" id="UP000284006"/>
    </source>
</evidence>
<gene>
    <name evidence="2" type="ORF">D3872_23485</name>
</gene>
<evidence type="ECO:0000313" key="2">
    <source>
        <dbReference type="EMBL" id="RJG08534.1"/>
    </source>
</evidence>
<dbReference type="PROSITE" id="PS51257">
    <property type="entry name" value="PROKAR_LIPOPROTEIN"/>
    <property type="match status" value="1"/>
</dbReference>
<dbReference type="Pfam" id="PF12770">
    <property type="entry name" value="CHAT"/>
    <property type="match status" value="1"/>
</dbReference>
<feature type="domain" description="CHAT" evidence="1">
    <location>
        <begin position="330"/>
        <end position="612"/>
    </location>
</feature>
<proteinExistence type="predicted"/>
<dbReference type="RefSeq" id="WP_119813041.1">
    <property type="nucleotide sequence ID" value="NZ_QYUP01000183.1"/>
</dbReference>
<dbReference type="AlphaFoldDB" id="A0A418X7R8"/>
<protein>
    <submittedName>
        <fullName evidence="2">CHAT domain-containing protein</fullName>
    </submittedName>
</protein>
<keyword evidence="3" id="KW-1185">Reference proteome</keyword>
<evidence type="ECO:0000259" key="1">
    <source>
        <dbReference type="Pfam" id="PF12770"/>
    </source>
</evidence>
<dbReference type="OrthoDB" id="238337at2"/>